<dbReference type="Gene3D" id="3.40.50.150">
    <property type="entry name" value="Vaccinia Virus protein VP39"/>
    <property type="match status" value="1"/>
</dbReference>
<name>A0A094YRQ6_ALKAL</name>
<comment type="caution">
    <text evidence="3">The sequence shown here is derived from an EMBL/GenBank/DDBJ whole genome shotgun (WGS) entry which is preliminary data.</text>
</comment>
<dbReference type="Pfam" id="PF02384">
    <property type="entry name" value="N6_Mtase"/>
    <property type="match status" value="1"/>
</dbReference>
<accession>A0A094YRQ6</accession>
<organism evidence="3 5">
    <name type="scientific">Alkalihalobacillus alcalophilus ATCC 27647 = CGMCC 1.3604</name>
    <dbReference type="NCBI Taxonomy" id="1218173"/>
    <lineage>
        <taxon>Bacteria</taxon>
        <taxon>Bacillati</taxon>
        <taxon>Bacillota</taxon>
        <taxon>Bacilli</taxon>
        <taxon>Bacillales</taxon>
        <taxon>Bacillaceae</taxon>
        <taxon>Alkalihalobacillus</taxon>
    </lineage>
</organism>
<feature type="domain" description="DNA methylase adenine-specific" evidence="1">
    <location>
        <begin position="98"/>
        <end position="293"/>
    </location>
</feature>
<dbReference type="STRING" id="1218173.BALCAV_0217780"/>
<feature type="domain" description="YtxK-like N-terminal helical" evidence="2">
    <location>
        <begin position="9"/>
        <end position="87"/>
    </location>
</feature>
<reference evidence="3 5" key="1">
    <citation type="journal article" date="2014" name="Genome Announc.">
        <title>Draft Genome Sequence of Bacillus alcalophilus AV1934, a Classic Alkaliphile Isolated from Human Feces in 1934.</title>
        <authorList>
            <person name="Attie O."/>
            <person name="Jayaprakash A."/>
            <person name="Shah H."/>
            <person name="Paulsen I.T."/>
            <person name="Morino M."/>
            <person name="Takahashi Y."/>
            <person name="Narumi I."/>
            <person name="Sachidanandam R."/>
            <person name="Satoh K."/>
            <person name="Ito M."/>
            <person name="Krulwich T.A."/>
        </authorList>
    </citation>
    <scope>NUCLEOTIDE SEQUENCE [LARGE SCALE GENOMIC DNA]</scope>
    <source>
        <strain evidence="3 5">AV1934</strain>
    </source>
</reference>
<keyword evidence="5" id="KW-1185">Reference proteome</keyword>
<dbReference type="EMBL" id="JALP01000024">
    <property type="protein sequence ID" value="THG92056.1"/>
    <property type="molecule type" value="Genomic_DNA"/>
</dbReference>
<dbReference type="EMBL" id="ALPT02000075">
    <property type="protein sequence ID" value="KGA96177.1"/>
    <property type="molecule type" value="Genomic_DNA"/>
</dbReference>
<sequence length="331" mass="37597">MLKQEERLENLFQYFDRGAELISEEKELLYLDSLALVADQLFKGEMIETKNEIEKKKLQTIFEQIDLDKLDKEVVRKTFQLTVLKGMKGAVQPHHSLTPDAVSLFVSYLINKVSVDLKKDFLITDLALGAGNLLSAVLNQSPKPAKAIGFEADETLLNLAFVSANLQQNEVELFHQDSIQPLPDLKTDIVVTDLPVGYYPNDEVAKEYELKAPEGHSFIHHLMIEQAMKQTRDGGYLFFLVPNFLFNSDQSEKLHKFLKEKSIILGLLQLPKSMFKSEQQAKSILMLQKKGEGVTQVQQALLAELPSFSKAEALADMIKQIDRWFKQQLGK</sequence>
<dbReference type="GO" id="GO:0032259">
    <property type="term" value="P:methylation"/>
    <property type="evidence" value="ECO:0007669"/>
    <property type="project" value="UniProtKB-KW"/>
</dbReference>
<protein>
    <submittedName>
        <fullName evidence="3 4">DNA methylase</fullName>
    </submittedName>
</protein>
<evidence type="ECO:0000259" key="1">
    <source>
        <dbReference type="Pfam" id="PF02384"/>
    </source>
</evidence>
<reference evidence="4 6" key="2">
    <citation type="submission" date="2014-01" db="EMBL/GenBank/DDBJ databases">
        <title>Draft genome sequencing of Bacillus alcalophilus CGMCC 1.3604.</title>
        <authorList>
            <person name="Yang J."/>
            <person name="Diao L."/>
            <person name="Yang S."/>
        </authorList>
    </citation>
    <scope>NUCLEOTIDE SEQUENCE [LARGE SCALE GENOMIC DNA]</scope>
    <source>
        <strain evidence="4 6">CGMCC 1.3604</strain>
    </source>
</reference>
<gene>
    <name evidence="4" type="ORF">AJ85_18320</name>
    <name evidence="3" type="ORF">BALCAV_0217780</name>
</gene>
<dbReference type="InterPro" id="IPR048375">
    <property type="entry name" value="YtxK-like_N"/>
</dbReference>
<dbReference type="Proteomes" id="UP000297014">
    <property type="component" value="Unassembled WGS sequence"/>
</dbReference>
<dbReference type="PIRSF" id="PIRSF026567">
    <property type="entry name" value="Adenine_mtase_bact_prd"/>
    <property type="match status" value="1"/>
</dbReference>
<evidence type="ECO:0000313" key="3">
    <source>
        <dbReference type="EMBL" id="KGA96177.1"/>
    </source>
</evidence>
<dbReference type="eggNOG" id="COG0827">
    <property type="taxonomic scope" value="Bacteria"/>
</dbReference>
<evidence type="ECO:0000313" key="4">
    <source>
        <dbReference type="EMBL" id="THG92056.1"/>
    </source>
</evidence>
<evidence type="ECO:0000259" key="2">
    <source>
        <dbReference type="Pfam" id="PF21106"/>
    </source>
</evidence>
<dbReference type="RefSeq" id="WP_003324480.1">
    <property type="nucleotide sequence ID" value="NZ_ALPT02000075.1"/>
</dbReference>
<dbReference type="PANTHER" id="PTHR41313">
    <property type="entry name" value="ADENINE-SPECIFIC METHYLTRANSFERASE"/>
    <property type="match status" value="1"/>
</dbReference>
<dbReference type="GO" id="GO:0003677">
    <property type="term" value="F:DNA binding"/>
    <property type="evidence" value="ECO:0007669"/>
    <property type="project" value="InterPro"/>
</dbReference>
<dbReference type="PANTHER" id="PTHR41313:SF1">
    <property type="entry name" value="DNA METHYLASE ADENINE-SPECIFIC DOMAIN-CONTAINING PROTEIN"/>
    <property type="match status" value="1"/>
</dbReference>
<dbReference type="InterPro" id="IPR016843">
    <property type="entry name" value="S-AdoMet-dep_Ade-MeTrfase_prd"/>
</dbReference>
<evidence type="ECO:0000313" key="5">
    <source>
        <dbReference type="Proteomes" id="UP000002754"/>
    </source>
</evidence>
<dbReference type="SUPFAM" id="SSF53335">
    <property type="entry name" value="S-adenosyl-L-methionine-dependent methyltransferases"/>
    <property type="match status" value="1"/>
</dbReference>
<dbReference type="GO" id="GO:0008170">
    <property type="term" value="F:N-methyltransferase activity"/>
    <property type="evidence" value="ECO:0007669"/>
    <property type="project" value="InterPro"/>
</dbReference>
<dbReference type="InterPro" id="IPR003356">
    <property type="entry name" value="DNA_methylase_A-5"/>
</dbReference>
<dbReference type="Gene3D" id="1.10.150.470">
    <property type="match status" value="1"/>
</dbReference>
<dbReference type="Proteomes" id="UP000002754">
    <property type="component" value="Unassembled WGS sequence"/>
</dbReference>
<dbReference type="OrthoDB" id="9788159at2"/>
<keyword evidence="3" id="KW-0808">Transferase</keyword>
<evidence type="ECO:0000313" key="6">
    <source>
        <dbReference type="Proteomes" id="UP000297014"/>
    </source>
</evidence>
<keyword evidence="3" id="KW-0489">Methyltransferase</keyword>
<dbReference type="AlphaFoldDB" id="A0A094YRQ6"/>
<dbReference type="InterPro" id="IPR052933">
    <property type="entry name" value="DNA_Protect_Modify"/>
</dbReference>
<dbReference type="InterPro" id="IPR029063">
    <property type="entry name" value="SAM-dependent_MTases_sf"/>
</dbReference>
<proteinExistence type="predicted"/>
<dbReference type="Pfam" id="PF21106">
    <property type="entry name" value="YtxK_like"/>
    <property type="match status" value="1"/>
</dbReference>